<dbReference type="Proteomes" id="UP000707356">
    <property type="component" value="Unassembled WGS sequence"/>
</dbReference>
<dbReference type="InterPro" id="IPR004323">
    <property type="entry name" value="Ion_tolerance_CutA"/>
</dbReference>
<dbReference type="GO" id="GO:0010038">
    <property type="term" value="P:response to metal ion"/>
    <property type="evidence" value="ECO:0007669"/>
    <property type="project" value="InterPro"/>
</dbReference>
<gene>
    <name evidence="2" type="ORF">KME07_13800</name>
</gene>
<dbReference type="InterPro" id="IPR015867">
    <property type="entry name" value="N-reg_PII/ATP_PRibTrfase_C"/>
</dbReference>
<dbReference type="GO" id="GO:0005507">
    <property type="term" value="F:copper ion binding"/>
    <property type="evidence" value="ECO:0007669"/>
    <property type="project" value="TreeGrafter"/>
</dbReference>
<comment type="similarity">
    <text evidence="1">Belongs to the CutA family.</text>
</comment>
<dbReference type="Gene3D" id="3.30.70.120">
    <property type="match status" value="1"/>
</dbReference>
<evidence type="ECO:0000256" key="1">
    <source>
        <dbReference type="ARBA" id="ARBA00010169"/>
    </source>
</evidence>
<evidence type="ECO:0000313" key="3">
    <source>
        <dbReference type="Proteomes" id="UP000707356"/>
    </source>
</evidence>
<dbReference type="AlphaFoldDB" id="A0A951PDN8"/>
<comment type="caution">
    <text evidence="2">The sequence shown here is derived from an EMBL/GenBank/DDBJ whole genome shotgun (WGS) entry which is preliminary data.</text>
</comment>
<protein>
    <submittedName>
        <fullName evidence="2">Divalent-cation tolerance protein CutA</fullName>
    </submittedName>
</protein>
<dbReference type="PANTHER" id="PTHR23419">
    <property type="entry name" value="DIVALENT CATION TOLERANCE CUTA-RELATED"/>
    <property type="match status" value="1"/>
</dbReference>
<dbReference type="SUPFAM" id="SSF54913">
    <property type="entry name" value="GlnB-like"/>
    <property type="match status" value="1"/>
</dbReference>
<name>A0A951PDN8_9CYAN</name>
<proteinExistence type="inferred from homology"/>
<dbReference type="PANTHER" id="PTHR23419:SF8">
    <property type="entry name" value="FI09726P"/>
    <property type="match status" value="1"/>
</dbReference>
<reference evidence="2" key="1">
    <citation type="submission" date="2021-05" db="EMBL/GenBank/DDBJ databases">
        <authorList>
            <person name="Pietrasiak N."/>
            <person name="Ward R."/>
            <person name="Stajich J.E."/>
            <person name="Kurbessoian T."/>
        </authorList>
    </citation>
    <scope>NUCLEOTIDE SEQUENCE</scope>
    <source>
        <strain evidence="2">GSE-TBD4-15B</strain>
    </source>
</reference>
<accession>A0A951PDN8</accession>
<organism evidence="2 3">
    <name type="scientific">Pegethrix bostrychoides GSE-TBD4-15B</name>
    <dbReference type="NCBI Taxonomy" id="2839662"/>
    <lineage>
        <taxon>Bacteria</taxon>
        <taxon>Bacillati</taxon>
        <taxon>Cyanobacteriota</taxon>
        <taxon>Cyanophyceae</taxon>
        <taxon>Oculatellales</taxon>
        <taxon>Oculatellaceae</taxon>
        <taxon>Pegethrix</taxon>
    </lineage>
</organism>
<evidence type="ECO:0000313" key="2">
    <source>
        <dbReference type="EMBL" id="MBW4466494.1"/>
    </source>
</evidence>
<reference evidence="2" key="2">
    <citation type="journal article" date="2022" name="Microbiol. Resour. Announc.">
        <title>Metagenome Sequencing to Explore Phylogenomics of Terrestrial Cyanobacteria.</title>
        <authorList>
            <person name="Ward R.D."/>
            <person name="Stajich J.E."/>
            <person name="Johansen J.R."/>
            <person name="Huntemann M."/>
            <person name="Clum A."/>
            <person name="Foster B."/>
            <person name="Foster B."/>
            <person name="Roux S."/>
            <person name="Palaniappan K."/>
            <person name="Varghese N."/>
            <person name="Mukherjee S."/>
            <person name="Reddy T.B.K."/>
            <person name="Daum C."/>
            <person name="Copeland A."/>
            <person name="Chen I.A."/>
            <person name="Ivanova N.N."/>
            <person name="Kyrpides N.C."/>
            <person name="Shapiro N."/>
            <person name="Eloe-Fadrosh E.A."/>
            <person name="Pietrasiak N."/>
        </authorList>
    </citation>
    <scope>NUCLEOTIDE SEQUENCE</scope>
    <source>
        <strain evidence="2">GSE-TBD4-15B</strain>
    </source>
</reference>
<dbReference type="InterPro" id="IPR011322">
    <property type="entry name" value="N-reg_PII-like_a/b"/>
</dbReference>
<dbReference type="EMBL" id="JAHHHV010000068">
    <property type="protein sequence ID" value="MBW4466494.1"/>
    <property type="molecule type" value="Genomic_DNA"/>
</dbReference>
<sequence>MDLTYGVVWVTAASEAEAEQLAEALIAARLAACVSLLPIRSIYTWGGEVCREAEWQLVIKTRLDHFAELEAKIRELHSYETPEIITLPILQGSQPYLDWMAAQM</sequence>
<dbReference type="Pfam" id="PF03091">
    <property type="entry name" value="CutA1"/>
    <property type="match status" value="1"/>
</dbReference>